<dbReference type="AlphaFoldDB" id="A0A2U1KAP8"/>
<comment type="caution">
    <text evidence="2">The sequence shown here is derived from an EMBL/GenBank/DDBJ whole genome shotgun (WGS) entry which is preliminary data.</text>
</comment>
<keyword evidence="1" id="KW-1133">Transmembrane helix</keyword>
<reference evidence="2 3" key="1">
    <citation type="journal article" date="2018" name="Mol. Plant">
        <title>The genome of Artemisia annua provides insight into the evolution of Asteraceae family and artemisinin biosynthesis.</title>
        <authorList>
            <person name="Shen Q."/>
            <person name="Zhang L."/>
            <person name="Liao Z."/>
            <person name="Wang S."/>
            <person name="Yan T."/>
            <person name="Shi P."/>
            <person name="Liu M."/>
            <person name="Fu X."/>
            <person name="Pan Q."/>
            <person name="Wang Y."/>
            <person name="Lv Z."/>
            <person name="Lu X."/>
            <person name="Zhang F."/>
            <person name="Jiang W."/>
            <person name="Ma Y."/>
            <person name="Chen M."/>
            <person name="Hao X."/>
            <person name="Li L."/>
            <person name="Tang Y."/>
            <person name="Lv G."/>
            <person name="Zhou Y."/>
            <person name="Sun X."/>
            <person name="Brodelius P.E."/>
            <person name="Rose J.K.C."/>
            <person name="Tang K."/>
        </authorList>
    </citation>
    <scope>NUCLEOTIDE SEQUENCE [LARGE SCALE GENOMIC DNA]</scope>
    <source>
        <strain evidence="3">cv. Huhao1</strain>
        <tissue evidence="2">Leaf</tissue>
    </source>
</reference>
<accession>A0A2U1KAP8</accession>
<keyword evidence="1" id="KW-0812">Transmembrane</keyword>
<dbReference type="OrthoDB" id="1932894at2759"/>
<dbReference type="STRING" id="35608.A0A2U1KAP8"/>
<feature type="transmembrane region" description="Helical" evidence="1">
    <location>
        <begin position="6"/>
        <end position="24"/>
    </location>
</feature>
<name>A0A2U1KAP8_ARTAN</name>
<evidence type="ECO:0000313" key="2">
    <source>
        <dbReference type="EMBL" id="PWA33428.1"/>
    </source>
</evidence>
<dbReference type="InterPro" id="IPR014710">
    <property type="entry name" value="RmlC-like_jellyroll"/>
</dbReference>
<protein>
    <submittedName>
        <fullName evidence="2">RmlC-like jelly roll fold protein</fullName>
    </submittedName>
</protein>
<dbReference type="EMBL" id="PKPP01025173">
    <property type="protein sequence ID" value="PWA33428.1"/>
    <property type="molecule type" value="Genomic_DNA"/>
</dbReference>
<proteinExistence type="predicted"/>
<dbReference type="Proteomes" id="UP000245207">
    <property type="component" value="Unassembled WGS sequence"/>
</dbReference>
<sequence length="117" mass="13220">MEEKSSSYYLVFFTIFFIPLVLYFPHASAQIPLGDSGGGGVPVSYGPKVKKDERWPIVLSDHGKITPVKISDGINGLYYLQFITMQPQSMFLPVQLYSEMILHVNSARCQNENVPYK</sequence>
<keyword evidence="3" id="KW-1185">Reference proteome</keyword>
<evidence type="ECO:0000256" key="1">
    <source>
        <dbReference type="SAM" id="Phobius"/>
    </source>
</evidence>
<dbReference type="Gene3D" id="2.60.120.10">
    <property type="entry name" value="Jelly Rolls"/>
    <property type="match status" value="1"/>
</dbReference>
<organism evidence="2 3">
    <name type="scientific">Artemisia annua</name>
    <name type="common">Sweet wormwood</name>
    <dbReference type="NCBI Taxonomy" id="35608"/>
    <lineage>
        <taxon>Eukaryota</taxon>
        <taxon>Viridiplantae</taxon>
        <taxon>Streptophyta</taxon>
        <taxon>Embryophyta</taxon>
        <taxon>Tracheophyta</taxon>
        <taxon>Spermatophyta</taxon>
        <taxon>Magnoliopsida</taxon>
        <taxon>eudicotyledons</taxon>
        <taxon>Gunneridae</taxon>
        <taxon>Pentapetalae</taxon>
        <taxon>asterids</taxon>
        <taxon>campanulids</taxon>
        <taxon>Asterales</taxon>
        <taxon>Asteraceae</taxon>
        <taxon>Asteroideae</taxon>
        <taxon>Anthemideae</taxon>
        <taxon>Artemisiinae</taxon>
        <taxon>Artemisia</taxon>
    </lineage>
</organism>
<keyword evidence="1" id="KW-0472">Membrane</keyword>
<evidence type="ECO:0000313" key="3">
    <source>
        <dbReference type="Proteomes" id="UP000245207"/>
    </source>
</evidence>
<gene>
    <name evidence="2" type="ORF">CTI12_AA624820</name>
</gene>